<evidence type="ECO:0000313" key="2">
    <source>
        <dbReference type="Proteomes" id="UP001287356"/>
    </source>
</evidence>
<dbReference type="Proteomes" id="UP001287356">
    <property type="component" value="Unassembled WGS sequence"/>
</dbReference>
<evidence type="ECO:0000313" key="1">
    <source>
        <dbReference type="EMBL" id="KAK3361058.1"/>
    </source>
</evidence>
<comment type="caution">
    <text evidence="1">The sequence shown here is derived from an EMBL/GenBank/DDBJ whole genome shotgun (WGS) entry which is preliminary data.</text>
</comment>
<organism evidence="1 2">
    <name type="scientific">Lasiosphaeria ovina</name>
    <dbReference type="NCBI Taxonomy" id="92902"/>
    <lineage>
        <taxon>Eukaryota</taxon>
        <taxon>Fungi</taxon>
        <taxon>Dikarya</taxon>
        <taxon>Ascomycota</taxon>
        <taxon>Pezizomycotina</taxon>
        <taxon>Sordariomycetes</taxon>
        <taxon>Sordariomycetidae</taxon>
        <taxon>Sordariales</taxon>
        <taxon>Lasiosphaeriaceae</taxon>
        <taxon>Lasiosphaeria</taxon>
    </lineage>
</organism>
<reference evidence="1" key="1">
    <citation type="journal article" date="2023" name="Mol. Phylogenet. Evol.">
        <title>Genome-scale phylogeny and comparative genomics of the fungal order Sordariales.</title>
        <authorList>
            <person name="Hensen N."/>
            <person name="Bonometti L."/>
            <person name="Westerberg I."/>
            <person name="Brannstrom I.O."/>
            <person name="Guillou S."/>
            <person name="Cros-Aarteil S."/>
            <person name="Calhoun S."/>
            <person name="Haridas S."/>
            <person name="Kuo A."/>
            <person name="Mondo S."/>
            <person name="Pangilinan J."/>
            <person name="Riley R."/>
            <person name="LaButti K."/>
            <person name="Andreopoulos B."/>
            <person name="Lipzen A."/>
            <person name="Chen C."/>
            <person name="Yan M."/>
            <person name="Daum C."/>
            <person name="Ng V."/>
            <person name="Clum A."/>
            <person name="Steindorff A."/>
            <person name="Ohm R.A."/>
            <person name="Martin F."/>
            <person name="Silar P."/>
            <person name="Natvig D.O."/>
            <person name="Lalanne C."/>
            <person name="Gautier V."/>
            <person name="Ament-Velasquez S.L."/>
            <person name="Kruys A."/>
            <person name="Hutchinson M.I."/>
            <person name="Powell A.J."/>
            <person name="Barry K."/>
            <person name="Miller A.N."/>
            <person name="Grigoriev I.V."/>
            <person name="Debuchy R."/>
            <person name="Gladieux P."/>
            <person name="Hiltunen Thoren M."/>
            <person name="Johannesson H."/>
        </authorList>
    </citation>
    <scope>NUCLEOTIDE SEQUENCE</scope>
    <source>
        <strain evidence="1">CBS 958.72</strain>
    </source>
</reference>
<keyword evidence="2" id="KW-1185">Reference proteome</keyword>
<dbReference type="EMBL" id="JAULSN010000013">
    <property type="protein sequence ID" value="KAK3361058.1"/>
    <property type="molecule type" value="Genomic_DNA"/>
</dbReference>
<sequence length="457" mass="51674">MASQENTAIAATERGFRRFPNEMLRMIFSFAQDSSPADEKTPNKTIQNIRLACRDFCELSSEFLLPVVDINVSSADLEYLEAISRHPTIGRGVKVVRLCVAFSSPILAASIRAFREFCLADATLPARNLSAEYLMKGWGIYKGMFKDQMAVLACGNFVTRFASAMAQMPSALSLDLYTTMCQAMYYHHEVIDFAGLVNNRPGPWGRGAICRRNHPWQHRNMPLQAIYVELPAALHSAGVRLTRLSVDLVFGDWVLGDVLPDQLQRIVASVQSLETLYFTYHSPPIISRHDAEFQLESTRSFMLVTAFLNTKSLKTVIISHENHRFHPLLYRTIGLWPLERVSNEFVTADCWSSVKKLSLYSMRFSIQDLQLMTASMSKPLQLIEIDLNGCRISGTGWADFLDLMRGISRVVIFYRSEVHNEKPPDAFYGGGPTRSPAELFCMGKIENNPLRKYDDEV</sequence>
<gene>
    <name evidence="1" type="ORF">B0T24DRAFT_643433</name>
</gene>
<reference evidence="1" key="2">
    <citation type="submission" date="2023-06" db="EMBL/GenBank/DDBJ databases">
        <authorList>
            <consortium name="Lawrence Berkeley National Laboratory"/>
            <person name="Haridas S."/>
            <person name="Hensen N."/>
            <person name="Bonometti L."/>
            <person name="Westerberg I."/>
            <person name="Brannstrom I.O."/>
            <person name="Guillou S."/>
            <person name="Cros-Aarteil S."/>
            <person name="Calhoun S."/>
            <person name="Kuo A."/>
            <person name="Mondo S."/>
            <person name="Pangilinan J."/>
            <person name="Riley R."/>
            <person name="Labutti K."/>
            <person name="Andreopoulos B."/>
            <person name="Lipzen A."/>
            <person name="Chen C."/>
            <person name="Yanf M."/>
            <person name="Daum C."/>
            <person name="Ng V."/>
            <person name="Clum A."/>
            <person name="Steindorff A."/>
            <person name="Ohm R."/>
            <person name="Martin F."/>
            <person name="Silar P."/>
            <person name="Natvig D."/>
            <person name="Lalanne C."/>
            <person name="Gautier V."/>
            <person name="Ament-Velasquez S.L."/>
            <person name="Kruys A."/>
            <person name="Hutchinson M.I."/>
            <person name="Powell A.J."/>
            <person name="Barry K."/>
            <person name="Miller A.N."/>
            <person name="Grigoriev I.V."/>
            <person name="Debuchy R."/>
            <person name="Gladieux P."/>
            <person name="Thoren M.H."/>
            <person name="Johannesson H."/>
        </authorList>
    </citation>
    <scope>NUCLEOTIDE SEQUENCE</scope>
    <source>
        <strain evidence="1">CBS 958.72</strain>
    </source>
</reference>
<name>A0AAE0MYJ6_9PEZI</name>
<proteinExistence type="predicted"/>
<dbReference type="AlphaFoldDB" id="A0AAE0MYJ6"/>
<protein>
    <submittedName>
        <fullName evidence="1">Uncharacterized protein</fullName>
    </submittedName>
</protein>
<dbReference type="SUPFAM" id="SSF52047">
    <property type="entry name" value="RNI-like"/>
    <property type="match status" value="1"/>
</dbReference>
<accession>A0AAE0MYJ6</accession>